<evidence type="ECO:0000256" key="2">
    <source>
        <dbReference type="SAM" id="SignalP"/>
    </source>
</evidence>
<evidence type="ECO:0000313" key="4">
    <source>
        <dbReference type="Proteomes" id="UP001501207"/>
    </source>
</evidence>
<comment type="caution">
    <text evidence="3">The sequence shown here is derived from an EMBL/GenBank/DDBJ whole genome shotgun (WGS) entry which is preliminary data.</text>
</comment>
<name>A0ABP8FNQ3_9BACT</name>
<dbReference type="SUPFAM" id="SSF53649">
    <property type="entry name" value="Alkaline phosphatase-like"/>
    <property type="match status" value="1"/>
</dbReference>
<protein>
    <submittedName>
        <fullName evidence="3">Alkaline phosphatase family protein</fullName>
    </submittedName>
</protein>
<dbReference type="Gene3D" id="3.40.720.10">
    <property type="entry name" value="Alkaline Phosphatase, subunit A"/>
    <property type="match status" value="1"/>
</dbReference>
<keyword evidence="1" id="KW-0378">Hydrolase</keyword>
<sequence>MKQPGIPVLFAALSLAALSSCGVKNHPPRPDHIVIVIEENHGYNQVIGTGNAPYINQLAKEGALFTNSHGVTHPSQPNYVAFFSGGLQGIKGDECLKDSTPYTTPNLGASLIKAGYTFAGYSETLPGEGFLECSYEQVKGYSYARKHAPWVNWQGNKENGLPASTNLPLSSFPSDFDSLPTLSFVIPNQGNDMHNTWIDGDTAAIQRADRWLKDHLSRYVDWAKTHNSLLILTFDEDDFTPDNHIPTLFVGPMVQPGEYADSINHYSVLRTLEAMYGLPPAGAAQAAVIKNAWQ</sequence>
<keyword evidence="4" id="KW-1185">Reference proteome</keyword>
<dbReference type="EMBL" id="BAABFN010000002">
    <property type="protein sequence ID" value="GAA4307716.1"/>
    <property type="molecule type" value="Genomic_DNA"/>
</dbReference>
<dbReference type="PANTHER" id="PTHR31956">
    <property type="entry name" value="NON-SPECIFIC PHOSPHOLIPASE C4-RELATED"/>
    <property type="match status" value="1"/>
</dbReference>
<dbReference type="PROSITE" id="PS51257">
    <property type="entry name" value="PROKAR_LIPOPROTEIN"/>
    <property type="match status" value="1"/>
</dbReference>
<dbReference type="InterPro" id="IPR007312">
    <property type="entry name" value="Phosphoesterase"/>
</dbReference>
<feature type="chain" id="PRO_5047008863" evidence="2">
    <location>
        <begin position="20"/>
        <end position="294"/>
    </location>
</feature>
<organism evidence="3 4">
    <name type="scientific">Compostibacter hankyongensis</name>
    <dbReference type="NCBI Taxonomy" id="1007089"/>
    <lineage>
        <taxon>Bacteria</taxon>
        <taxon>Pseudomonadati</taxon>
        <taxon>Bacteroidota</taxon>
        <taxon>Chitinophagia</taxon>
        <taxon>Chitinophagales</taxon>
        <taxon>Chitinophagaceae</taxon>
        <taxon>Compostibacter</taxon>
    </lineage>
</organism>
<feature type="signal peptide" evidence="2">
    <location>
        <begin position="1"/>
        <end position="19"/>
    </location>
</feature>
<dbReference type="InterPro" id="IPR017850">
    <property type="entry name" value="Alkaline_phosphatase_core_sf"/>
</dbReference>
<proteinExistence type="predicted"/>
<dbReference type="Proteomes" id="UP001501207">
    <property type="component" value="Unassembled WGS sequence"/>
</dbReference>
<evidence type="ECO:0000313" key="3">
    <source>
        <dbReference type="EMBL" id="GAA4307716.1"/>
    </source>
</evidence>
<dbReference type="Pfam" id="PF04185">
    <property type="entry name" value="Phosphoesterase"/>
    <property type="match status" value="1"/>
</dbReference>
<accession>A0ABP8FNQ3</accession>
<dbReference type="RefSeq" id="WP_344977759.1">
    <property type="nucleotide sequence ID" value="NZ_BAABFN010000002.1"/>
</dbReference>
<keyword evidence="2" id="KW-0732">Signal</keyword>
<gene>
    <name evidence="3" type="ORF">GCM10023143_14620</name>
</gene>
<dbReference type="PANTHER" id="PTHR31956:SF1">
    <property type="entry name" value="NON-SPECIFIC PHOSPHOLIPASE C1"/>
    <property type="match status" value="1"/>
</dbReference>
<reference evidence="4" key="1">
    <citation type="journal article" date="2019" name="Int. J. Syst. Evol. Microbiol.">
        <title>The Global Catalogue of Microorganisms (GCM) 10K type strain sequencing project: providing services to taxonomists for standard genome sequencing and annotation.</title>
        <authorList>
            <consortium name="The Broad Institute Genomics Platform"/>
            <consortium name="The Broad Institute Genome Sequencing Center for Infectious Disease"/>
            <person name="Wu L."/>
            <person name="Ma J."/>
        </authorList>
    </citation>
    <scope>NUCLEOTIDE SEQUENCE [LARGE SCALE GENOMIC DNA]</scope>
    <source>
        <strain evidence="4">JCM 17664</strain>
    </source>
</reference>
<evidence type="ECO:0000256" key="1">
    <source>
        <dbReference type="ARBA" id="ARBA00022801"/>
    </source>
</evidence>